<reference evidence="2" key="2">
    <citation type="submission" date="2023-06" db="EMBL/GenBank/DDBJ databases">
        <authorList>
            <consortium name="Lawrence Berkeley National Laboratory"/>
            <person name="Haridas S."/>
            <person name="Hensen N."/>
            <person name="Bonometti L."/>
            <person name="Westerberg I."/>
            <person name="Brannstrom I.O."/>
            <person name="Guillou S."/>
            <person name="Cros-Aarteil S."/>
            <person name="Calhoun S."/>
            <person name="Kuo A."/>
            <person name="Mondo S."/>
            <person name="Pangilinan J."/>
            <person name="Riley R."/>
            <person name="LaButti K."/>
            <person name="Andreopoulos B."/>
            <person name="Lipzen A."/>
            <person name="Chen C."/>
            <person name="Yanf M."/>
            <person name="Daum C."/>
            <person name="Ng V."/>
            <person name="Clum A."/>
            <person name="Steindorff A."/>
            <person name="Ohm R."/>
            <person name="Martin F."/>
            <person name="Silar P."/>
            <person name="Natvig D."/>
            <person name="Lalanne C."/>
            <person name="Gautier V."/>
            <person name="Ament-velasquez S.L."/>
            <person name="Kruys A."/>
            <person name="Hutchinson M.I."/>
            <person name="Powell A.J."/>
            <person name="Barry K."/>
            <person name="Miller A.N."/>
            <person name="Grigoriev I.V."/>
            <person name="Debuchy R."/>
            <person name="Gladieux P."/>
            <person name="Thoren M.H."/>
            <person name="Johannesson H."/>
        </authorList>
    </citation>
    <scope>NUCLEOTIDE SEQUENCE</scope>
    <source>
        <strain evidence="2">CBS 232.78</strain>
    </source>
</reference>
<feature type="chain" id="PRO_5041939197" evidence="1">
    <location>
        <begin position="24"/>
        <end position="260"/>
    </location>
</feature>
<dbReference type="InterPro" id="IPR025975">
    <property type="entry name" value="Polysacc_lyase"/>
</dbReference>
<proteinExistence type="predicted"/>
<keyword evidence="2" id="KW-0456">Lyase</keyword>
<keyword evidence="3" id="KW-1185">Reference proteome</keyword>
<feature type="signal peptide" evidence="1">
    <location>
        <begin position="1"/>
        <end position="23"/>
    </location>
</feature>
<dbReference type="GO" id="GO:0016829">
    <property type="term" value="F:lyase activity"/>
    <property type="evidence" value="ECO:0007669"/>
    <property type="project" value="UniProtKB-KW"/>
</dbReference>
<dbReference type="AlphaFoldDB" id="A0AAE0P880"/>
<protein>
    <submittedName>
        <fullName evidence="2">Polysaccharide lyase</fullName>
    </submittedName>
</protein>
<evidence type="ECO:0000256" key="1">
    <source>
        <dbReference type="SAM" id="SignalP"/>
    </source>
</evidence>
<reference evidence="2" key="1">
    <citation type="journal article" date="2023" name="Mol. Phylogenet. Evol.">
        <title>Genome-scale phylogeny and comparative genomics of the fungal order Sordariales.</title>
        <authorList>
            <person name="Hensen N."/>
            <person name="Bonometti L."/>
            <person name="Westerberg I."/>
            <person name="Brannstrom I.O."/>
            <person name="Guillou S."/>
            <person name="Cros-Aarteil S."/>
            <person name="Calhoun S."/>
            <person name="Haridas S."/>
            <person name="Kuo A."/>
            <person name="Mondo S."/>
            <person name="Pangilinan J."/>
            <person name="Riley R."/>
            <person name="LaButti K."/>
            <person name="Andreopoulos B."/>
            <person name="Lipzen A."/>
            <person name="Chen C."/>
            <person name="Yan M."/>
            <person name="Daum C."/>
            <person name="Ng V."/>
            <person name="Clum A."/>
            <person name="Steindorff A."/>
            <person name="Ohm R.A."/>
            <person name="Martin F."/>
            <person name="Silar P."/>
            <person name="Natvig D.O."/>
            <person name="Lalanne C."/>
            <person name="Gautier V."/>
            <person name="Ament-Velasquez S.L."/>
            <person name="Kruys A."/>
            <person name="Hutchinson M.I."/>
            <person name="Powell A.J."/>
            <person name="Barry K."/>
            <person name="Miller A.N."/>
            <person name="Grigoriev I.V."/>
            <person name="Debuchy R."/>
            <person name="Gladieux P."/>
            <person name="Hiltunen Thoren M."/>
            <person name="Johannesson H."/>
        </authorList>
    </citation>
    <scope>NUCLEOTIDE SEQUENCE</scope>
    <source>
        <strain evidence="2">CBS 232.78</strain>
    </source>
</reference>
<evidence type="ECO:0000313" key="3">
    <source>
        <dbReference type="Proteomes" id="UP001285441"/>
    </source>
</evidence>
<accession>A0AAE0P880</accession>
<evidence type="ECO:0000313" key="2">
    <source>
        <dbReference type="EMBL" id="KAK3395120.1"/>
    </source>
</evidence>
<gene>
    <name evidence="2" type="ORF">B0H63DRAFT_427147</name>
</gene>
<dbReference type="Pfam" id="PF14099">
    <property type="entry name" value="Polysacc_lyase"/>
    <property type="match status" value="1"/>
</dbReference>
<dbReference type="Proteomes" id="UP001285441">
    <property type="component" value="Unassembled WGS sequence"/>
</dbReference>
<dbReference type="EMBL" id="JAULSW010000001">
    <property type="protein sequence ID" value="KAK3395120.1"/>
    <property type="molecule type" value="Genomic_DNA"/>
</dbReference>
<keyword evidence="1" id="KW-0732">Signal</keyword>
<organism evidence="2 3">
    <name type="scientific">Podospora didyma</name>
    <dbReference type="NCBI Taxonomy" id="330526"/>
    <lineage>
        <taxon>Eukaryota</taxon>
        <taxon>Fungi</taxon>
        <taxon>Dikarya</taxon>
        <taxon>Ascomycota</taxon>
        <taxon>Pezizomycotina</taxon>
        <taxon>Sordariomycetes</taxon>
        <taxon>Sordariomycetidae</taxon>
        <taxon>Sordariales</taxon>
        <taxon>Podosporaceae</taxon>
        <taxon>Podospora</taxon>
    </lineage>
</organism>
<name>A0AAE0P880_9PEZI</name>
<comment type="caution">
    <text evidence="2">The sequence shown here is derived from an EMBL/GenBank/DDBJ whole genome shotgun (WGS) entry which is preliminary data.</text>
</comment>
<sequence>MGIKRLIILLVTLLAAAAHTSYAYQIFSNRGTLGGWTAGTRAEHNGKVEQVNTASPWSPTSLRMTQVYDYSPSYKNGRYHSEARVASGYRYGDTRYYGFAFRLAPNWQFTEQSYTLAQFIGNFNGQCGEGYMPSTMIWIVGNRLYTRRKWGSVCDQHSTTITTSVTVEPGKWHRIVIQALWTNDNGGFLKMWYNDKQVVDRPNVPTTVKEAGPAFEFRVGLYANGWHDDHPMKGNQATRQVWYSKIAIGTTMGDVDPKLW</sequence>
<dbReference type="Gene3D" id="2.60.120.200">
    <property type="match status" value="1"/>
</dbReference>